<dbReference type="GeneID" id="112270903"/>
<dbReference type="RefSeq" id="XP_024315272.1">
    <property type="nucleotide sequence ID" value="XM_024459504.1"/>
</dbReference>
<dbReference type="EMBL" id="CM000881">
    <property type="protein sequence ID" value="KQK02607.1"/>
    <property type="molecule type" value="Genomic_DNA"/>
</dbReference>
<gene>
    <name evidence="2" type="primary">LOC112270903</name>
    <name evidence="1" type="ORF">BRADI_2g02640v3</name>
</gene>
<keyword evidence="3" id="KW-1185">Reference proteome</keyword>
<dbReference type="Gramene" id="KQK02607">
    <property type="protein sequence ID" value="KQK02607"/>
    <property type="gene ID" value="BRADI_2g02640v3"/>
</dbReference>
<name>I1HBU5_BRADI</name>
<protein>
    <submittedName>
        <fullName evidence="1 2">Uncharacterized protein</fullName>
    </submittedName>
</protein>
<dbReference type="Gene3D" id="2.120.10.80">
    <property type="entry name" value="Kelch-type beta propeller"/>
    <property type="match status" value="1"/>
</dbReference>
<dbReference type="OMA" id="GTHRWHK"/>
<reference evidence="2" key="3">
    <citation type="submission" date="2018-08" db="UniProtKB">
        <authorList>
            <consortium name="EnsemblPlants"/>
        </authorList>
    </citation>
    <scope>IDENTIFICATION</scope>
    <source>
        <strain evidence="2">cv. Bd21</strain>
    </source>
</reference>
<dbReference type="AlphaFoldDB" id="I1HBU5"/>
<reference evidence="1 2" key="1">
    <citation type="journal article" date="2010" name="Nature">
        <title>Genome sequencing and analysis of the model grass Brachypodium distachyon.</title>
        <authorList>
            <consortium name="International Brachypodium Initiative"/>
        </authorList>
    </citation>
    <scope>NUCLEOTIDE SEQUENCE [LARGE SCALE GENOMIC DNA]</scope>
    <source>
        <strain evidence="1">Bd21</strain>
        <strain evidence="2">cv. Bd21</strain>
    </source>
</reference>
<sequence>MKRGRNKYEKLDGGGTVSTPLVVSDPHLGDLAQIGVSGSEISSRSVYFAVCHRDWSACQISSPLYKVDLALSNSDSEDSEGSREPPGRVKLRRIATLETDIGGKTFISMESAGWIIGIGGSNPGGTIIFDTKDNKVIRGPKLIANKWCPVVAAVGYKIYALSRLPDFVEEPDFVPWFEVLDLSKATITETEEGLTLDACSWEALPYPLCFPCKLTPKAYRRPPFITVSSSVVVEPYILISLNQPTNCVYAFDTNTGKWHKIDDEYLPFVGHATQLGHGSSIFLASSRENGPINAYDIHVSVSSPENISSVADKGGALKLSITVFSIRNKHGEDVSAKKSIITSLGKKHFCELLSFEGCGRYLVYDKETKESYPGKLYVQLCTYQKESHALHGETSEIVVSCQQELTSRIRSSCGFSSAPIVFALSI</sequence>
<dbReference type="PANTHER" id="PTHR33085:SF37">
    <property type="entry name" value="OS12G0139800 PROTEIN"/>
    <property type="match status" value="1"/>
</dbReference>
<dbReference type="HOGENOM" id="CLU_041856_2_0_1"/>
<evidence type="ECO:0000313" key="1">
    <source>
        <dbReference type="EMBL" id="KQK02607.1"/>
    </source>
</evidence>
<dbReference type="Pfam" id="PF07893">
    <property type="entry name" value="DUF1668"/>
    <property type="match status" value="1"/>
</dbReference>
<dbReference type="SUPFAM" id="SSF117281">
    <property type="entry name" value="Kelch motif"/>
    <property type="match status" value="1"/>
</dbReference>
<evidence type="ECO:0000313" key="3">
    <source>
        <dbReference type="Proteomes" id="UP000008810"/>
    </source>
</evidence>
<dbReference type="EnsemblPlants" id="KQK02607">
    <property type="protein sequence ID" value="KQK02607"/>
    <property type="gene ID" value="BRADI_2g02640v3"/>
</dbReference>
<dbReference type="InterPro" id="IPR015915">
    <property type="entry name" value="Kelch-typ_b-propeller"/>
</dbReference>
<dbReference type="PANTHER" id="PTHR33085">
    <property type="entry name" value="OS12G0113100 PROTEIN-RELATED"/>
    <property type="match status" value="1"/>
</dbReference>
<organism evidence="2">
    <name type="scientific">Brachypodium distachyon</name>
    <name type="common">Purple false brome</name>
    <name type="synonym">Trachynia distachya</name>
    <dbReference type="NCBI Taxonomy" id="15368"/>
    <lineage>
        <taxon>Eukaryota</taxon>
        <taxon>Viridiplantae</taxon>
        <taxon>Streptophyta</taxon>
        <taxon>Embryophyta</taxon>
        <taxon>Tracheophyta</taxon>
        <taxon>Spermatophyta</taxon>
        <taxon>Magnoliopsida</taxon>
        <taxon>Liliopsida</taxon>
        <taxon>Poales</taxon>
        <taxon>Poaceae</taxon>
        <taxon>BOP clade</taxon>
        <taxon>Pooideae</taxon>
        <taxon>Stipodae</taxon>
        <taxon>Brachypodieae</taxon>
        <taxon>Brachypodium</taxon>
    </lineage>
</organism>
<evidence type="ECO:0000313" key="2">
    <source>
        <dbReference type="EnsemblPlants" id="KQK02607"/>
    </source>
</evidence>
<dbReference type="OrthoDB" id="581507at2759"/>
<proteinExistence type="predicted"/>
<dbReference type="eggNOG" id="ENOG502R551">
    <property type="taxonomic scope" value="Eukaryota"/>
</dbReference>
<dbReference type="InterPro" id="IPR012871">
    <property type="entry name" value="DUF1668_ORYSA"/>
</dbReference>
<accession>I1HBU5</accession>
<reference evidence="1" key="2">
    <citation type="submission" date="2017-06" db="EMBL/GenBank/DDBJ databases">
        <title>WGS assembly of Brachypodium distachyon.</title>
        <authorList>
            <consortium name="The International Brachypodium Initiative"/>
            <person name="Lucas S."/>
            <person name="Harmon-Smith M."/>
            <person name="Lail K."/>
            <person name="Tice H."/>
            <person name="Grimwood J."/>
            <person name="Bruce D."/>
            <person name="Barry K."/>
            <person name="Shu S."/>
            <person name="Lindquist E."/>
            <person name="Wang M."/>
            <person name="Pitluck S."/>
            <person name="Vogel J.P."/>
            <person name="Garvin D.F."/>
            <person name="Mockler T.C."/>
            <person name="Schmutz J."/>
            <person name="Rokhsar D."/>
            <person name="Bevan M.W."/>
        </authorList>
    </citation>
    <scope>NUCLEOTIDE SEQUENCE</scope>
    <source>
        <strain evidence="1">Bd21</strain>
    </source>
</reference>
<dbReference type="Proteomes" id="UP000008810">
    <property type="component" value="Chromosome 2"/>
</dbReference>